<evidence type="ECO:0000256" key="2">
    <source>
        <dbReference type="ARBA" id="ARBA00013203"/>
    </source>
</evidence>
<dbReference type="InterPro" id="IPR050494">
    <property type="entry name" value="Ser_Thr_dual-spec_kinase"/>
</dbReference>
<keyword evidence="3 12" id="KW-0723">Serine/threonine-protein kinase</keyword>
<dbReference type="OrthoDB" id="9332038at2759"/>
<feature type="compositionally biased region" description="Basic and acidic residues" evidence="13">
    <location>
        <begin position="439"/>
        <end position="453"/>
    </location>
</feature>
<evidence type="ECO:0000256" key="12">
    <source>
        <dbReference type="RuleBase" id="RU000304"/>
    </source>
</evidence>
<keyword evidence="4" id="KW-0808">Transferase</keyword>
<dbReference type="InterPro" id="IPR042521">
    <property type="entry name" value="DYRK"/>
</dbReference>
<evidence type="ECO:0000256" key="5">
    <source>
        <dbReference type="ARBA" id="ARBA00022741"/>
    </source>
</evidence>
<feature type="binding site" evidence="11">
    <location>
        <position position="152"/>
    </location>
    <ligand>
        <name>ATP</name>
        <dbReference type="ChEBI" id="CHEBI:30616"/>
    </ligand>
</feature>
<evidence type="ECO:0000256" key="7">
    <source>
        <dbReference type="ARBA" id="ARBA00022840"/>
    </source>
</evidence>
<dbReference type="GO" id="GO:0005856">
    <property type="term" value="C:cytoskeleton"/>
    <property type="evidence" value="ECO:0007669"/>
    <property type="project" value="TreeGrafter"/>
</dbReference>
<dbReference type="InterPro" id="IPR017441">
    <property type="entry name" value="Protein_kinase_ATP_BS"/>
</dbReference>
<protein>
    <recommendedName>
        <fullName evidence="2">dual-specificity kinase</fullName>
        <ecNumber evidence="2">2.7.12.1</ecNumber>
    </recommendedName>
</protein>
<keyword evidence="5 11" id="KW-0547">Nucleotide-binding</keyword>
<evidence type="ECO:0000256" key="10">
    <source>
        <dbReference type="ARBA" id="ARBA00051680"/>
    </source>
</evidence>
<dbReference type="Gene3D" id="3.30.10.30">
    <property type="entry name" value="DYRK"/>
    <property type="match status" value="1"/>
</dbReference>
<dbReference type="Gene3D" id="3.30.200.20">
    <property type="entry name" value="Phosphorylase Kinase, domain 1"/>
    <property type="match status" value="1"/>
</dbReference>
<comment type="catalytic activity">
    <reaction evidence="8">
        <text>L-seryl-[protein] + ATP = O-phospho-L-seryl-[protein] + ADP + H(+)</text>
        <dbReference type="Rhea" id="RHEA:17989"/>
        <dbReference type="Rhea" id="RHEA-COMP:9863"/>
        <dbReference type="Rhea" id="RHEA-COMP:11604"/>
        <dbReference type="ChEBI" id="CHEBI:15378"/>
        <dbReference type="ChEBI" id="CHEBI:29999"/>
        <dbReference type="ChEBI" id="CHEBI:30616"/>
        <dbReference type="ChEBI" id="CHEBI:83421"/>
        <dbReference type="ChEBI" id="CHEBI:456216"/>
        <dbReference type="EC" id="2.7.12.1"/>
    </reaction>
</comment>
<dbReference type="GO" id="GO:0005737">
    <property type="term" value="C:cytoplasm"/>
    <property type="evidence" value="ECO:0007669"/>
    <property type="project" value="TreeGrafter"/>
</dbReference>
<dbReference type="SMART" id="SM00220">
    <property type="entry name" value="S_TKc"/>
    <property type="match status" value="1"/>
</dbReference>
<reference evidence="16" key="1">
    <citation type="submission" date="2015-09" db="EMBL/GenBank/DDBJ databases">
        <authorList>
            <consortium name="Pathogen Informatics"/>
        </authorList>
    </citation>
    <scope>NUCLEOTIDE SEQUENCE [LARGE SCALE GENOMIC DNA]</scope>
    <source>
        <strain evidence="16">Lake Konstanz</strain>
    </source>
</reference>
<evidence type="ECO:0000256" key="6">
    <source>
        <dbReference type="ARBA" id="ARBA00022777"/>
    </source>
</evidence>
<dbReference type="Pfam" id="PF00069">
    <property type="entry name" value="Pkinase"/>
    <property type="match status" value="1"/>
</dbReference>
<dbReference type="Gene3D" id="1.10.510.10">
    <property type="entry name" value="Transferase(Phosphotransferase) domain 1"/>
    <property type="match status" value="1"/>
</dbReference>
<gene>
    <name evidence="15" type="ORF">BSAL_54890</name>
</gene>
<feature type="region of interest" description="Disordered" evidence="13">
    <location>
        <begin position="435"/>
        <end position="469"/>
    </location>
</feature>
<proteinExistence type="inferred from homology"/>
<evidence type="ECO:0000256" key="4">
    <source>
        <dbReference type="ARBA" id="ARBA00022679"/>
    </source>
</evidence>
<dbReference type="InterPro" id="IPR008271">
    <property type="entry name" value="Ser/Thr_kinase_AS"/>
</dbReference>
<evidence type="ECO:0000256" key="3">
    <source>
        <dbReference type="ARBA" id="ARBA00022527"/>
    </source>
</evidence>
<dbReference type="GO" id="GO:0005524">
    <property type="term" value="F:ATP binding"/>
    <property type="evidence" value="ECO:0007669"/>
    <property type="project" value="UniProtKB-UniRule"/>
</dbReference>
<evidence type="ECO:0000256" key="8">
    <source>
        <dbReference type="ARBA" id="ARBA00049003"/>
    </source>
</evidence>
<keyword evidence="7 11" id="KW-0067">ATP-binding</keyword>
<dbReference type="PANTHER" id="PTHR24058">
    <property type="entry name" value="DUAL SPECIFICITY PROTEIN KINASE"/>
    <property type="match status" value="1"/>
</dbReference>
<dbReference type="PROSITE" id="PS00108">
    <property type="entry name" value="PROTEIN_KINASE_ST"/>
    <property type="match status" value="1"/>
</dbReference>
<comment type="catalytic activity">
    <reaction evidence="9">
        <text>L-threonyl-[protein] + ATP = O-phospho-L-threonyl-[protein] + ADP + H(+)</text>
        <dbReference type="Rhea" id="RHEA:46608"/>
        <dbReference type="Rhea" id="RHEA-COMP:11060"/>
        <dbReference type="Rhea" id="RHEA-COMP:11605"/>
        <dbReference type="ChEBI" id="CHEBI:15378"/>
        <dbReference type="ChEBI" id="CHEBI:30013"/>
        <dbReference type="ChEBI" id="CHEBI:30616"/>
        <dbReference type="ChEBI" id="CHEBI:61977"/>
        <dbReference type="ChEBI" id="CHEBI:456216"/>
        <dbReference type="EC" id="2.7.12.1"/>
    </reaction>
</comment>
<dbReference type="CDD" id="cd14210">
    <property type="entry name" value="PKc_DYRK"/>
    <property type="match status" value="1"/>
</dbReference>
<evidence type="ECO:0000256" key="13">
    <source>
        <dbReference type="SAM" id="MobiDB-lite"/>
    </source>
</evidence>
<dbReference type="VEuPathDB" id="TriTrypDB:BSAL_54890"/>
<dbReference type="OMA" id="HTVGGNK"/>
<evidence type="ECO:0000259" key="14">
    <source>
        <dbReference type="PROSITE" id="PS50011"/>
    </source>
</evidence>
<organism evidence="15 16">
    <name type="scientific">Bodo saltans</name>
    <name type="common">Flagellated protozoan</name>
    <dbReference type="NCBI Taxonomy" id="75058"/>
    <lineage>
        <taxon>Eukaryota</taxon>
        <taxon>Discoba</taxon>
        <taxon>Euglenozoa</taxon>
        <taxon>Kinetoplastea</taxon>
        <taxon>Metakinetoplastina</taxon>
        <taxon>Eubodonida</taxon>
        <taxon>Bodonidae</taxon>
        <taxon>Bodo</taxon>
    </lineage>
</organism>
<dbReference type="EMBL" id="CYKH01000145">
    <property type="protein sequence ID" value="CUE73180.1"/>
    <property type="molecule type" value="Genomic_DNA"/>
</dbReference>
<evidence type="ECO:0000256" key="1">
    <source>
        <dbReference type="ARBA" id="ARBA00008867"/>
    </source>
</evidence>
<dbReference type="EC" id="2.7.12.1" evidence="2"/>
<comment type="catalytic activity">
    <reaction evidence="10">
        <text>L-tyrosyl-[protein] + ATP = O-phospho-L-tyrosyl-[protein] + ADP + H(+)</text>
        <dbReference type="Rhea" id="RHEA:10596"/>
        <dbReference type="Rhea" id="RHEA-COMP:10136"/>
        <dbReference type="Rhea" id="RHEA-COMP:20101"/>
        <dbReference type="ChEBI" id="CHEBI:15378"/>
        <dbReference type="ChEBI" id="CHEBI:30616"/>
        <dbReference type="ChEBI" id="CHEBI:46858"/>
        <dbReference type="ChEBI" id="CHEBI:61978"/>
        <dbReference type="ChEBI" id="CHEBI:456216"/>
        <dbReference type="EC" id="2.7.12.1"/>
    </reaction>
</comment>
<dbReference type="GO" id="GO:0004712">
    <property type="term" value="F:protein serine/threonine/tyrosine kinase activity"/>
    <property type="evidence" value="ECO:0007669"/>
    <property type="project" value="UniProtKB-EC"/>
</dbReference>
<dbReference type="AlphaFoldDB" id="A0A0S4IIU2"/>
<dbReference type="GO" id="GO:0004674">
    <property type="term" value="F:protein serine/threonine kinase activity"/>
    <property type="evidence" value="ECO:0007669"/>
    <property type="project" value="UniProtKB-KW"/>
</dbReference>
<dbReference type="InterPro" id="IPR000719">
    <property type="entry name" value="Prot_kinase_dom"/>
</dbReference>
<keyword evidence="16" id="KW-1185">Reference proteome</keyword>
<dbReference type="PROSITE" id="PS00107">
    <property type="entry name" value="PROTEIN_KINASE_ATP"/>
    <property type="match status" value="1"/>
</dbReference>
<name>A0A0S4IIU2_BODSA</name>
<dbReference type="InterPro" id="IPR011009">
    <property type="entry name" value="Kinase-like_dom_sf"/>
</dbReference>
<dbReference type="PANTHER" id="PTHR24058:SF22">
    <property type="entry name" value="DUAL SPECIFICITY TYROSINE-PHOSPHORYLATION-REGULATED KINASE 4"/>
    <property type="match status" value="1"/>
</dbReference>
<keyword evidence="6 15" id="KW-0418">Kinase</keyword>
<accession>A0A0S4IIU2</accession>
<evidence type="ECO:0000256" key="11">
    <source>
        <dbReference type="PROSITE-ProRule" id="PRU10141"/>
    </source>
</evidence>
<feature type="region of interest" description="Disordered" evidence="13">
    <location>
        <begin position="1"/>
        <end position="40"/>
    </location>
</feature>
<comment type="similarity">
    <text evidence="1">Belongs to the protein kinase superfamily. CMGC Ser/Thr protein kinase family. MNB/DYRK subfamily.</text>
</comment>
<evidence type="ECO:0000313" key="16">
    <source>
        <dbReference type="Proteomes" id="UP000051952"/>
    </source>
</evidence>
<evidence type="ECO:0000256" key="9">
    <source>
        <dbReference type="ARBA" id="ARBA00049308"/>
    </source>
</evidence>
<evidence type="ECO:0000313" key="15">
    <source>
        <dbReference type="EMBL" id="CUE73180.1"/>
    </source>
</evidence>
<feature type="domain" description="Protein kinase" evidence="14">
    <location>
        <begin position="123"/>
        <end position="423"/>
    </location>
</feature>
<sequence length="469" mass="52989">MALAPKKPSMPPPLALPTVFPGGASTSRSRLTPKETPPTTVQTARVVASELNGMECDAAIARYGNSLSDFEKEEISTFNVVYYLGQNCENKIKAPIPGGVNGGFDDERGDYTVVMKDHINYRYEVLSTLGRGSFGQVVKAFDHRTGSHVALKIIRNKKRFHQQAEVEIKVLCHLRDRDPEAKYGIIRLIEHFTFRSHVCLTYELLSINLYEHMKMTKFYPMPLPVVKKIGASILISLAFMWRENIIHCDLKPENILLRQPNRTAVKVIDLGSACFENERIYTYIQSRFYRAPEIILGTPYTRKIDLWSFACVLCELASGYPLFPGENETEQLACIMEVLGVPPKHVLDGSPRRGQFFDLSSPDCPPKLVPNSRKKVRQPSTKSLSAFVGVDDDDPFIEFVRLFLNWDPEERPPPEAAMRHRWICDAYVGITPKMPITKKNSEASSRRRSDVSDKVSGVPTLPNINTKKQ</sequence>
<dbReference type="PROSITE" id="PS50011">
    <property type="entry name" value="PROTEIN_KINASE_DOM"/>
    <property type="match status" value="1"/>
</dbReference>
<dbReference type="Proteomes" id="UP000051952">
    <property type="component" value="Unassembled WGS sequence"/>
</dbReference>
<dbReference type="SUPFAM" id="SSF56112">
    <property type="entry name" value="Protein kinase-like (PK-like)"/>
    <property type="match status" value="1"/>
</dbReference>